<accession>A0A3L6MSV3</accession>
<evidence type="ECO:0000256" key="1">
    <source>
        <dbReference type="SAM" id="Phobius"/>
    </source>
</evidence>
<evidence type="ECO:0000313" key="2">
    <source>
        <dbReference type="EMBL" id="RKK07259.1"/>
    </source>
</evidence>
<organism evidence="2 3">
    <name type="scientific">Fusarium oxysporum f. sp. cepae</name>
    <dbReference type="NCBI Taxonomy" id="396571"/>
    <lineage>
        <taxon>Eukaryota</taxon>
        <taxon>Fungi</taxon>
        <taxon>Dikarya</taxon>
        <taxon>Ascomycota</taxon>
        <taxon>Pezizomycotina</taxon>
        <taxon>Sordariomycetes</taxon>
        <taxon>Hypocreomycetidae</taxon>
        <taxon>Hypocreales</taxon>
        <taxon>Nectriaceae</taxon>
        <taxon>Fusarium</taxon>
        <taxon>Fusarium oxysporum species complex</taxon>
    </lineage>
</organism>
<dbReference type="Proteomes" id="UP000270866">
    <property type="component" value="Unassembled WGS sequence"/>
</dbReference>
<feature type="transmembrane region" description="Helical" evidence="1">
    <location>
        <begin position="21"/>
        <end position="43"/>
    </location>
</feature>
<reference evidence="2 3" key="1">
    <citation type="journal article" date="2018" name="Sci. Rep.">
        <title>Characterisation of pathogen-specific regions and novel effector candidates in Fusarium oxysporum f. sp. cepae.</title>
        <authorList>
            <person name="Armitage A.D."/>
            <person name="Taylor A."/>
            <person name="Sobczyk M.K."/>
            <person name="Baxter L."/>
            <person name="Greenfield B.P."/>
            <person name="Bates H.J."/>
            <person name="Wilson F."/>
            <person name="Jackson A.C."/>
            <person name="Ott S."/>
            <person name="Harrison R.J."/>
            <person name="Clarkson J.P."/>
        </authorList>
    </citation>
    <scope>NUCLEOTIDE SEQUENCE [LARGE SCALE GENOMIC DNA]</scope>
    <source>
        <strain evidence="2 3">FoC_Fus2</strain>
    </source>
</reference>
<name>A0A3L6MSV3_FUSOX</name>
<gene>
    <name evidence="2" type="ORF">BFJ65_g17995</name>
</gene>
<protein>
    <submittedName>
        <fullName evidence="2">Uncharacterized protein</fullName>
    </submittedName>
</protein>
<evidence type="ECO:0000313" key="3">
    <source>
        <dbReference type="Proteomes" id="UP000270866"/>
    </source>
</evidence>
<dbReference type="AlphaFoldDB" id="A0A3L6MSV3"/>
<keyword evidence="1" id="KW-0812">Transmembrane</keyword>
<sequence length="54" mass="6064">MRMQKEERKKIKAEREEQFTIWFGASRFLLITVTGFGVTSAGARLASAKAFPTA</sequence>
<comment type="caution">
    <text evidence="2">The sequence shown here is derived from an EMBL/GenBank/DDBJ whole genome shotgun (WGS) entry which is preliminary data.</text>
</comment>
<dbReference type="EMBL" id="MRCU01000017">
    <property type="protein sequence ID" value="RKK07259.1"/>
    <property type="molecule type" value="Genomic_DNA"/>
</dbReference>
<keyword evidence="1" id="KW-0472">Membrane</keyword>
<keyword evidence="1" id="KW-1133">Transmembrane helix</keyword>
<proteinExistence type="predicted"/>